<dbReference type="Gene3D" id="3.40.50.12580">
    <property type="match status" value="1"/>
</dbReference>
<keyword evidence="7" id="KW-0812">Transmembrane</keyword>
<keyword evidence="3" id="KW-1003">Cell membrane</keyword>
<keyword evidence="5" id="KW-0777">Teichoic acid biosynthesis</keyword>
<keyword evidence="7" id="KW-1133">Transmembrane helix</keyword>
<dbReference type="InterPro" id="IPR007554">
    <property type="entry name" value="Glycerophosphate_synth"/>
</dbReference>
<evidence type="ECO:0000313" key="9">
    <source>
        <dbReference type="Proteomes" id="UP001596158"/>
    </source>
</evidence>
<dbReference type="Pfam" id="PF04464">
    <property type="entry name" value="Glyphos_transf"/>
    <property type="match status" value="1"/>
</dbReference>
<gene>
    <name evidence="8" type="ORF">ACFQGR_05970</name>
</gene>
<keyword evidence="6 7" id="KW-0472">Membrane</keyword>
<name>A0ABW1RU12_9LACO</name>
<evidence type="ECO:0000313" key="8">
    <source>
        <dbReference type="EMBL" id="MFC6178929.1"/>
    </source>
</evidence>
<dbReference type="PANTHER" id="PTHR37316:SF3">
    <property type="entry name" value="TEICHOIC ACID GLYCEROL-PHOSPHATE TRANSFERASE"/>
    <property type="match status" value="1"/>
</dbReference>
<feature type="transmembrane region" description="Helical" evidence="7">
    <location>
        <begin position="16"/>
        <end position="36"/>
    </location>
</feature>
<dbReference type="InterPro" id="IPR051612">
    <property type="entry name" value="Teichoic_Acid_Biosynth"/>
</dbReference>
<evidence type="ECO:0000256" key="7">
    <source>
        <dbReference type="SAM" id="Phobius"/>
    </source>
</evidence>
<dbReference type="EMBL" id="JBHSSG010000011">
    <property type="protein sequence ID" value="MFC6178929.1"/>
    <property type="molecule type" value="Genomic_DNA"/>
</dbReference>
<comment type="caution">
    <text evidence="8">The sequence shown here is derived from an EMBL/GenBank/DDBJ whole genome shotgun (WGS) entry which is preliminary data.</text>
</comment>
<dbReference type="Proteomes" id="UP001596158">
    <property type="component" value="Unassembled WGS sequence"/>
</dbReference>
<evidence type="ECO:0000256" key="1">
    <source>
        <dbReference type="ARBA" id="ARBA00004202"/>
    </source>
</evidence>
<dbReference type="InterPro" id="IPR043149">
    <property type="entry name" value="TagF_N"/>
</dbReference>
<protein>
    <submittedName>
        <fullName evidence="8">CDP-glycerol glycerophosphotransferase family protein</fullName>
    </submittedName>
</protein>
<evidence type="ECO:0000256" key="3">
    <source>
        <dbReference type="ARBA" id="ARBA00022475"/>
    </source>
</evidence>
<keyword evidence="9" id="KW-1185">Reference proteome</keyword>
<dbReference type="PANTHER" id="PTHR37316">
    <property type="entry name" value="TEICHOIC ACID GLYCEROL-PHOSPHATE PRIMASE"/>
    <property type="match status" value="1"/>
</dbReference>
<evidence type="ECO:0000256" key="6">
    <source>
        <dbReference type="ARBA" id="ARBA00023136"/>
    </source>
</evidence>
<organism evidence="8 9">
    <name type="scientific">Weissella sagaensis</name>
    <dbReference type="NCBI Taxonomy" id="2559928"/>
    <lineage>
        <taxon>Bacteria</taxon>
        <taxon>Bacillati</taxon>
        <taxon>Bacillota</taxon>
        <taxon>Bacilli</taxon>
        <taxon>Lactobacillales</taxon>
        <taxon>Lactobacillaceae</taxon>
        <taxon>Weissella</taxon>
    </lineage>
</organism>
<proteinExistence type="inferred from homology"/>
<accession>A0ABW1RU12</accession>
<keyword evidence="4" id="KW-0808">Transferase</keyword>
<comment type="subcellular location">
    <subcellularLocation>
        <location evidence="1">Cell membrane</location>
        <topology evidence="1">Peripheral membrane protein</topology>
    </subcellularLocation>
</comment>
<reference evidence="9" key="1">
    <citation type="journal article" date="2019" name="Int. J. Syst. Evol. Microbiol.">
        <title>The Global Catalogue of Microorganisms (GCM) 10K type strain sequencing project: providing services to taxonomists for standard genome sequencing and annotation.</title>
        <authorList>
            <consortium name="The Broad Institute Genomics Platform"/>
            <consortium name="The Broad Institute Genome Sequencing Center for Infectious Disease"/>
            <person name="Wu L."/>
            <person name="Ma J."/>
        </authorList>
    </citation>
    <scope>NUCLEOTIDE SEQUENCE [LARGE SCALE GENOMIC DNA]</scope>
    <source>
        <strain evidence="9">CCM 8924</strain>
    </source>
</reference>
<evidence type="ECO:0000256" key="4">
    <source>
        <dbReference type="ARBA" id="ARBA00022679"/>
    </source>
</evidence>
<dbReference type="RefSeq" id="WP_081839353.1">
    <property type="nucleotide sequence ID" value="NZ_BJDT01000003.1"/>
</dbReference>
<comment type="similarity">
    <text evidence="2">Belongs to the CDP-glycerol glycerophosphotransferase family.</text>
</comment>
<dbReference type="SUPFAM" id="SSF53756">
    <property type="entry name" value="UDP-Glycosyltransferase/glycogen phosphorylase"/>
    <property type="match status" value="1"/>
</dbReference>
<evidence type="ECO:0000256" key="5">
    <source>
        <dbReference type="ARBA" id="ARBA00022944"/>
    </source>
</evidence>
<sequence length="381" mass="44840">MGRAQKIKNRIKNSSFFGMSYLTGTLILVKFLQLFIKPNEKQILFISYSGRQYSDTPKEAYNMLRTDPDFADYELVWALNKPKLYKQPELGRKISSNSPTFFYHLLKSKYWIANSSIDRLIPFEHKEHIYIQFWHGVPLKALGHSEVGLSKLVQYWYDHVQFDFMFTYSDYDLAKFREVFPRTKQFVTQGQLRKNIVKRYEQNITPARIKYQLGIKSDKPVLLYLPTFRGYDAKEQTNLTQATLAKLSENYTVIYRGHYFTDGMKQGQIITAENYSLYKLFMIADTLITDFSSVFFDFSVYGKKIYLFQPDVSEYCARRGIYLDAKKDLNLPVAYSEVELMQLLQEDDYDYHLLQELTKKYNPHDGDEAAAALKNILMTFL</sequence>
<dbReference type="Gene3D" id="3.40.50.11820">
    <property type="match status" value="1"/>
</dbReference>
<dbReference type="InterPro" id="IPR043148">
    <property type="entry name" value="TagF_C"/>
</dbReference>
<evidence type="ECO:0000256" key="2">
    <source>
        <dbReference type="ARBA" id="ARBA00010488"/>
    </source>
</evidence>